<dbReference type="InterPro" id="IPR046373">
    <property type="entry name" value="Acyl-CoA_Oxase/DH_mid-dom_sf"/>
</dbReference>
<name>A0A0K2SG51_LIMPI</name>
<dbReference type="PROSITE" id="PS00072">
    <property type="entry name" value="ACYL_COA_DH_1"/>
    <property type="match status" value="1"/>
</dbReference>
<evidence type="ECO:0000256" key="7">
    <source>
        <dbReference type="SAM" id="MobiDB-lite"/>
    </source>
</evidence>
<sequence length="403" mass="44390">MIDFELSDAQRNIQQFLHWVAESEIRPVSLEADEAHEVPMTLLRKLKELGVTMDALPGPTSSASAGSGDGDRPVERQGNRIGVLAAEELAWGDAAVAISLPGAGLGGPPVQMMGTPEQKERFLGIFKDPEPRWGAYALTEPEAGSDVSGIRTTCRKDGDHWVLNGTKLFITNGARASWNVVFATVDPTLGRAGHRVFVVEKGTRGFQVGRILDKMGIRASETAELLFQDCRVPAENLLGGEERYAQREGFKAAMQTFDVTRPTVGAMAVGIGRAAFEYTRDRLRQELDLSRPIPRYGVLAERLTRMERELQAARLLVWQAASMADQRIPNTKEASMAKAYAGTVATRACADAVELLGAAGVRHDRWVEKWYRDIKVFDIFEGTGQVQRLVVARRLFEQLGLRV</sequence>
<evidence type="ECO:0000259" key="8">
    <source>
        <dbReference type="Pfam" id="PF00441"/>
    </source>
</evidence>
<accession>A0A0K2SG51</accession>
<dbReference type="AlphaFoldDB" id="A0A0K2SG51"/>
<dbReference type="SUPFAM" id="SSF47203">
    <property type="entry name" value="Acyl-CoA dehydrogenase C-terminal domain-like"/>
    <property type="match status" value="1"/>
</dbReference>
<dbReference type="Pfam" id="PF02770">
    <property type="entry name" value="Acyl-CoA_dh_M"/>
    <property type="match status" value="1"/>
</dbReference>
<dbReference type="FunFam" id="1.20.140.10:FF:000004">
    <property type="entry name" value="Acyl-CoA dehydrogenase FadE25"/>
    <property type="match status" value="1"/>
</dbReference>
<feature type="region of interest" description="Disordered" evidence="7">
    <location>
        <begin position="54"/>
        <end position="76"/>
    </location>
</feature>
<feature type="domain" description="Acyl-CoA dehydrogenase/oxidase N-terminal" evidence="10">
    <location>
        <begin position="7"/>
        <end position="123"/>
    </location>
</feature>
<dbReference type="InterPro" id="IPR013786">
    <property type="entry name" value="AcylCoA_DH/ox_N"/>
</dbReference>
<evidence type="ECO:0000259" key="10">
    <source>
        <dbReference type="Pfam" id="PF02771"/>
    </source>
</evidence>
<proteinExistence type="inferred from homology"/>
<dbReference type="KEGG" id="lpil:LIP_0226"/>
<keyword evidence="3 6" id="KW-0285">Flavoprotein</keyword>
<dbReference type="EMBL" id="AP014924">
    <property type="protein sequence ID" value="BAS26083.1"/>
    <property type="molecule type" value="Genomic_DNA"/>
</dbReference>
<dbReference type="InterPro" id="IPR006089">
    <property type="entry name" value="Acyl-CoA_DH_CS"/>
</dbReference>
<evidence type="ECO:0000313" key="12">
    <source>
        <dbReference type="Proteomes" id="UP000065807"/>
    </source>
</evidence>
<evidence type="ECO:0000256" key="3">
    <source>
        <dbReference type="ARBA" id="ARBA00022630"/>
    </source>
</evidence>
<dbReference type="Gene3D" id="2.40.110.10">
    <property type="entry name" value="Butyryl-CoA Dehydrogenase, subunit A, domain 2"/>
    <property type="match status" value="1"/>
</dbReference>
<evidence type="ECO:0000256" key="2">
    <source>
        <dbReference type="ARBA" id="ARBA00009347"/>
    </source>
</evidence>
<keyword evidence="12" id="KW-1185">Reference proteome</keyword>
<evidence type="ECO:0000313" key="11">
    <source>
        <dbReference type="EMBL" id="BAS26083.1"/>
    </source>
</evidence>
<organism evidence="11 12">
    <name type="scientific">Limnochorda pilosa</name>
    <dbReference type="NCBI Taxonomy" id="1555112"/>
    <lineage>
        <taxon>Bacteria</taxon>
        <taxon>Bacillati</taxon>
        <taxon>Bacillota</taxon>
        <taxon>Limnochordia</taxon>
        <taxon>Limnochordales</taxon>
        <taxon>Limnochordaceae</taxon>
        <taxon>Limnochorda</taxon>
    </lineage>
</organism>
<evidence type="ECO:0000256" key="6">
    <source>
        <dbReference type="RuleBase" id="RU362125"/>
    </source>
</evidence>
<gene>
    <name evidence="11" type="ORF">LIP_0226</name>
</gene>
<dbReference type="SUPFAM" id="SSF56645">
    <property type="entry name" value="Acyl-CoA dehydrogenase NM domain-like"/>
    <property type="match status" value="1"/>
</dbReference>
<evidence type="ECO:0000256" key="1">
    <source>
        <dbReference type="ARBA" id="ARBA00001974"/>
    </source>
</evidence>
<dbReference type="InterPro" id="IPR009100">
    <property type="entry name" value="AcylCoA_DH/oxidase_NM_dom_sf"/>
</dbReference>
<keyword evidence="5 6" id="KW-0560">Oxidoreductase</keyword>
<reference evidence="12" key="2">
    <citation type="journal article" date="2016" name="Int. J. Syst. Evol. Microbiol.">
        <title>Complete genome sequence and cell structure of Limnochorda pilosa, a Gram-negative spore-former within the phylum Firmicutes.</title>
        <authorList>
            <person name="Watanabe M."/>
            <person name="Kojima H."/>
            <person name="Fukui M."/>
        </authorList>
    </citation>
    <scope>NUCLEOTIDE SEQUENCE [LARGE SCALE GENOMIC DNA]</scope>
    <source>
        <strain evidence="12">HC45</strain>
    </source>
</reference>
<dbReference type="FunFam" id="2.40.110.10:FF:000001">
    <property type="entry name" value="Acyl-CoA dehydrogenase, mitochondrial"/>
    <property type="match status" value="1"/>
</dbReference>
<protein>
    <submittedName>
        <fullName evidence="11">Acyl-CoA dehydrogenase</fullName>
    </submittedName>
</protein>
<dbReference type="PANTHER" id="PTHR43884">
    <property type="entry name" value="ACYL-COA DEHYDROGENASE"/>
    <property type="match status" value="1"/>
</dbReference>
<dbReference type="InterPro" id="IPR009075">
    <property type="entry name" value="AcylCo_DH/oxidase_C"/>
</dbReference>
<dbReference type="GO" id="GO:0050660">
    <property type="term" value="F:flavin adenine dinucleotide binding"/>
    <property type="evidence" value="ECO:0007669"/>
    <property type="project" value="InterPro"/>
</dbReference>
<dbReference type="Gene3D" id="1.10.540.10">
    <property type="entry name" value="Acyl-CoA dehydrogenase/oxidase, N-terminal domain"/>
    <property type="match status" value="1"/>
</dbReference>
<evidence type="ECO:0000256" key="5">
    <source>
        <dbReference type="ARBA" id="ARBA00023002"/>
    </source>
</evidence>
<comment type="cofactor">
    <cofactor evidence="1 6">
        <name>FAD</name>
        <dbReference type="ChEBI" id="CHEBI:57692"/>
    </cofactor>
</comment>
<dbReference type="Gene3D" id="1.20.140.10">
    <property type="entry name" value="Butyryl-CoA Dehydrogenase, subunit A, domain 3"/>
    <property type="match status" value="1"/>
</dbReference>
<dbReference type="Pfam" id="PF00441">
    <property type="entry name" value="Acyl-CoA_dh_1"/>
    <property type="match status" value="1"/>
</dbReference>
<dbReference type="GO" id="GO:0003995">
    <property type="term" value="F:acyl-CoA dehydrogenase activity"/>
    <property type="evidence" value="ECO:0007669"/>
    <property type="project" value="InterPro"/>
</dbReference>
<evidence type="ECO:0000259" key="9">
    <source>
        <dbReference type="Pfam" id="PF02770"/>
    </source>
</evidence>
<dbReference type="InterPro" id="IPR036250">
    <property type="entry name" value="AcylCo_DH-like_C"/>
</dbReference>
<comment type="similarity">
    <text evidence="2 6">Belongs to the acyl-CoA dehydrogenase family.</text>
</comment>
<evidence type="ECO:0000256" key="4">
    <source>
        <dbReference type="ARBA" id="ARBA00022827"/>
    </source>
</evidence>
<dbReference type="STRING" id="1555112.LIP_0226"/>
<feature type="domain" description="Acyl-CoA dehydrogenase/oxidase C-terminal" evidence="8">
    <location>
        <begin position="248"/>
        <end position="395"/>
    </location>
</feature>
<reference evidence="12" key="1">
    <citation type="submission" date="2015-07" db="EMBL/GenBank/DDBJ databases">
        <title>Complete genome sequence and phylogenetic analysis of Limnochorda pilosa.</title>
        <authorList>
            <person name="Watanabe M."/>
            <person name="Kojima H."/>
            <person name="Fukui M."/>
        </authorList>
    </citation>
    <scope>NUCLEOTIDE SEQUENCE [LARGE SCALE GENOMIC DNA]</scope>
    <source>
        <strain evidence="12">HC45</strain>
    </source>
</reference>
<dbReference type="Pfam" id="PF02771">
    <property type="entry name" value="Acyl-CoA_dh_N"/>
    <property type="match status" value="1"/>
</dbReference>
<keyword evidence="4 6" id="KW-0274">FAD</keyword>
<dbReference type="InterPro" id="IPR006091">
    <property type="entry name" value="Acyl-CoA_Oxase/DH_mid-dom"/>
</dbReference>
<feature type="domain" description="Acyl-CoA oxidase/dehydrogenase middle" evidence="9">
    <location>
        <begin position="135"/>
        <end position="230"/>
    </location>
</feature>
<dbReference type="RefSeq" id="WP_068133187.1">
    <property type="nucleotide sequence ID" value="NZ_AP014924.1"/>
</dbReference>
<dbReference type="PANTHER" id="PTHR43884:SF12">
    <property type="entry name" value="ISOVALERYL-COA DEHYDROGENASE, MITOCHONDRIAL-RELATED"/>
    <property type="match status" value="1"/>
</dbReference>
<dbReference type="InterPro" id="IPR037069">
    <property type="entry name" value="AcylCoA_DH/ox_N_sf"/>
</dbReference>
<dbReference type="Proteomes" id="UP000065807">
    <property type="component" value="Chromosome"/>
</dbReference>
<dbReference type="PATRIC" id="fig|1555112.3.peg.232"/>
<dbReference type="OrthoDB" id="2985879at2"/>